<dbReference type="AlphaFoldDB" id="A0A508TP52"/>
<evidence type="ECO:0000313" key="3">
    <source>
        <dbReference type="EMBL" id="VIO76083.1"/>
    </source>
</evidence>
<keyword evidence="4" id="KW-1185">Reference proteome</keyword>
<dbReference type="Proteomes" id="UP000328092">
    <property type="component" value="Unassembled WGS sequence"/>
</dbReference>
<feature type="region of interest" description="Disordered" evidence="1">
    <location>
        <begin position="101"/>
        <end position="123"/>
    </location>
</feature>
<evidence type="ECO:0000313" key="4">
    <source>
        <dbReference type="Proteomes" id="UP000328092"/>
    </source>
</evidence>
<dbReference type="InterPro" id="IPR038610">
    <property type="entry name" value="FliK-like_C_sf"/>
</dbReference>
<protein>
    <recommendedName>
        <fullName evidence="2">Flagellar hook-length control protein-like C-terminal domain-containing protein</fullName>
    </recommendedName>
</protein>
<gene>
    <name evidence="3" type="ORF">CI1B_62270</name>
</gene>
<comment type="caution">
    <text evidence="3">The sequence shown here is derived from an EMBL/GenBank/DDBJ whole genome shotgun (WGS) entry which is preliminary data.</text>
</comment>
<dbReference type="Pfam" id="PF02120">
    <property type="entry name" value="Flg_hook"/>
    <property type="match status" value="1"/>
</dbReference>
<sequence length="562" mass="57317">MPRRLAETSDMAIAIKPALPVLASEEAGSVAPGLVLQPGSVVNAQVLKVLSADLVRIAIASLSIDVQTEVPLQQGQNLQLAVSQTGDGIRLQLVGQGAGDAARLSPEPLPISPGANSQASTAASQASAAAPKDVLTPLERVSVTAAAQNAATVQGSQAPLFANLAAAIVTGNLPPKLQAAIVQVLLQQTSLDENLSGDDVKAGFQKSGLLLEASLAARTAPSAVGGVPDLKAALIVLRQALTSLGNSLGTGADAPKLAAAPVAQQASAQGPVAQEARVNATPNLLQTSLVPGAPDLDVQEILLPQARVPVAIDLGGGSARLPGALADALDAGPSPGATLNLIQEALHELGNPARQGVALRDLPAGDTLARSTTPPPPLRGALPSAQAVAEPTIVPGAPPAVTAHRLLENTDAALARQTLLQVASLPDRTDAARPQLEAMLPRWNFEIPFLTAQGTAMAQFEISRDGGGNEVEAAKRVWCARFTLDVEPAGPVHALVSLHGERTSVRMWAERPATAAQLRAGAGELSQALARAELTPGDIEIRDGAPQQPAPVRAGHFLDRAT</sequence>
<dbReference type="InterPro" id="IPR021136">
    <property type="entry name" value="Flagellar_hook_control-like_C"/>
</dbReference>
<organism evidence="3 4">
    <name type="scientific">Bradyrhizobium ivorense</name>
    <dbReference type="NCBI Taxonomy" id="2511166"/>
    <lineage>
        <taxon>Bacteria</taxon>
        <taxon>Pseudomonadati</taxon>
        <taxon>Pseudomonadota</taxon>
        <taxon>Alphaproteobacteria</taxon>
        <taxon>Hyphomicrobiales</taxon>
        <taxon>Nitrobacteraceae</taxon>
        <taxon>Bradyrhizobium</taxon>
    </lineage>
</organism>
<name>A0A508TP52_9BRAD</name>
<evidence type="ECO:0000259" key="2">
    <source>
        <dbReference type="Pfam" id="PF02120"/>
    </source>
</evidence>
<reference evidence="3" key="1">
    <citation type="submission" date="2019-02" db="EMBL/GenBank/DDBJ databases">
        <authorList>
            <person name="Pothier F.J."/>
        </authorList>
    </citation>
    <scope>NUCLEOTIDE SEQUENCE</scope>
    <source>
        <strain evidence="3">CI-1B</strain>
    </source>
</reference>
<feature type="region of interest" description="Disordered" evidence="1">
    <location>
        <begin position="540"/>
        <end position="562"/>
    </location>
</feature>
<feature type="domain" description="Flagellar hook-length control protein-like C-terminal" evidence="2">
    <location>
        <begin position="470"/>
        <end position="549"/>
    </location>
</feature>
<evidence type="ECO:0000256" key="1">
    <source>
        <dbReference type="SAM" id="MobiDB-lite"/>
    </source>
</evidence>
<dbReference type="Gene3D" id="3.30.750.140">
    <property type="match status" value="1"/>
</dbReference>
<dbReference type="EMBL" id="CAADFC020000027">
    <property type="protein sequence ID" value="VIO76083.1"/>
    <property type="molecule type" value="Genomic_DNA"/>
</dbReference>
<proteinExistence type="predicted"/>
<accession>A0A508TP52</accession>